<evidence type="ECO:0000256" key="1">
    <source>
        <dbReference type="SAM" id="MobiDB-lite"/>
    </source>
</evidence>
<name>A0A2V5GR76_ASPV1</name>
<accession>A0A2V5GR76</accession>
<evidence type="ECO:0000313" key="3">
    <source>
        <dbReference type="EMBL" id="PYI13649.1"/>
    </source>
</evidence>
<dbReference type="PANTHER" id="PTHR42076">
    <property type="entry name" value="CYANOVIRIN-N HOMOLOG"/>
    <property type="match status" value="1"/>
</dbReference>
<dbReference type="Proteomes" id="UP000249829">
    <property type="component" value="Unassembled WGS sequence"/>
</dbReference>
<dbReference type="OMA" id="QWVPADI"/>
<gene>
    <name evidence="3" type="ORF">BO99DRAFT_346902</name>
</gene>
<dbReference type="EMBL" id="KZ825236">
    <property type="protein sequence ID" value="PYI13649.1"/>
    <property type="molecule type" value="Genomic_DNA"/>
</dbReference>
<dbReference type="STRING" id="1450538.A0A2V5GR76"/>
<feature type="region of interest" description="Disordered" evidence="1">
    <location>
        <begin position="1"/>
        <end position="20"/>
    </location>
</feature>
<protein>
    <submittedName>
        <fullName evidence="3">Cyanovirin-N</fullName>
    </submittedName>
</protein>
<organism evidence="3 4">
    <name type="scientific">Aspergillus violaceofuscus (strain CBS 115571)</name>
    <dbReference type="NCBI Taxonomy" id="1450538"/>
    <lineage>
        <taxon>Eukaryota</taxon>
        <taxon>Fungi</taxon>
        <taxon>Dikarya</taxon>
        <taxon>Ascomycota</taxon>
        <taxon>Pezizomycotina</taxon>
        <taxon>Eurotiomycetes</taxon>
        <taxon>Eurotiomycetidae</taxon>
        <taxon>Eurotiales</taxon>
        <taxon>Aspergillaceae</taxon>
        <taxon>Aspergillus</taxon>
    </lineage>
</organism>
<dbReference type="InterPro" id="IPR011058">
    <property type="entry name" value="Cyanovirin-N"/>
</dbReference>
<dbReference type="Gene3D" id="2.30.60.10">
    <property type="entry name" value="Cyanovirin-N"/>
    <property type="match status" value="1"/>
</dbReference>
<dbReference type="SMART" id="SM01111">
    <property type="entry name" value="CVNH"/>
    <property type="match status" value="1"/>
</dbReference>
<proteinExistence type="predicted"/>
<dbReference type="Pfam" id="PF08881">
    <property type="entry name" value="CVNH"/>
    <property type="match status" value="1"/>
</dbReference>
<dbReference type="PANTHER" id="PTHR42076:SF1">
    <property type="entry name" value="CYANOVIRIN-N DOMAIN-CONTAINING PROTEIN"/>
    <property type="match status" value="1"/>
</dbReference>
<sequence>MNLGREVHHNPAPSGSFERSAKNITIDGNGVLHAELEGAYNEYHKASIDLNYYLGNDDGEFQWGGTDFIKTATDLAIVHDKEGVIVLRAELCVPPADLCGDGGYATNQVRLGEHIGNNNGQFEFHK</sequence>
<evidence type="ECO:0000313" key="4">
    <source>
        <dbReference type="Proteomes" id="UP000249829"/>
    </source>
</evidence>
<keyword evidence="4" id="KW-1185">Reference proteome</keyword>
<evidence type="ECO:0000259" key="2">
    <source>
        <dbReference type="SMART" id="SM01111"/>
    </source>
</evidence>
<feature type="domain" description="Cyanovirin-N" evidence="2">
    <location>
        <begin position="16"/>
        <end position="124"/>
    </location>
</feature>
<dbReference type="SUPFAM" id="SSF51322">
    <property type="entry name" value="Cyanovirin-N"/>
    <property type="match status" value="1"/>
</dbReference>
<reference evidence="3 4" key="1">
    <citation type="submission" date="2018-02" db="EMBL/GenBank/DDBJ databases">
        <title>The genomes of Aspergillus section Nigri reveals drivers in fungal speciation.</title>
        <authorList>
            <consortium name="DOE Joint Genome Institute"/>
            <person name="Vesth T.C."/>
            <person name="Nybo J."/>
            <person name="Theobald S."/>
            <person name="Brandl J."/>
            <person name="Frisvad J.C."/>
            <person name="Nielsen K.F."/>
            <person name="Lyhne E.K."/>
            <person name="Kogle M.E."/>
            <person name="Kuo A."/>
            <person name="Riley R."/>
            <person name="Clum A."/>
            <person name="Nolan M."/>
            <person name="Lipzen A."/>
            <person name="Salamov A."/>
            <person name="Henrissat B."/>
            <person name="Wiebenga A."/>
            <person name="De vries R.P."/>
            <person name="Grigoriev I.V."/>
            <person name="Mortensen U.H."/>
            <person name="Andersen M.R."/>
            <person name="Baker S.E."/>
        </authorList>
    </citation>
    <scope>NUCLEOTIDE SEQUENCE [LARGE SCALE GENOMIC DNA]</scope>
    <source>
        <strain evidence="3 4">CBS 115571</strain>
    </source>
</reference>
<dbReference type="AlphaFoldDB" id="A0A2V5GR76"/>
<dbReference type="InterPro" id="IPR036673">
    <property type="entry name" value="Cyanovirin-N_sf"/>
</dbReference>